<proteinExistence type="predicted"/>
<gene>
    <name evidence="2" type="ORF">CJD35_13515</name>
</gene>
<dbReference type="KEGG" id="shyd:CJD35_13515"/>
<reference evidence="2 3" key="1">
    <citation type="submission" date="2017-08" db="EMBL/GenBank/DDBJ databases">
        <title>Whole Genome Sequence of Sphingobium hydrophobicum C1: Insights into Adaption to the Electronic-waste Contaminated Sediment.</title>
        <authorList>
            <person name="Song D."/>
            <person name="Chen X."/>
            <person name="Xu M."/>
        </authorList>
    </citation>
    <scope>NUCLEOTIDE SEQUENCE [LARGE SCALE GENOMIC DNA]</scope>
    <source>
        <strain evidence="2 3">C1</strain>
    </source>
</reference>
<name>A0A249MVF9_SPHXE</name>
<evidence type="ECO:0000313" key="2">
    <source>
        <dbReference type="EMBL" id="ASY45336.1"/>
    </source>
</evidence>
<evidence type="ECO:0000313" key="3">
    <source>
        <dbReference type="Proteomes" id="UP000217141"/>
    </source>
</evidence>
<evidence type="ECO:0000256" key="1">
    <source>
        <dbReference type="SAM" id="MobiDB-lite"/>
    </source>
</evidence>
<protein>
    <submittedName>
        <fullName evidence="2">Uncharacterized protein</fullName>
    </submittedName>
</protein>
<feature type="region of interest" description="Disordered" evidence="1">
    <location>
        <begin position="197"/>
        <end position="219"/>
    </location>
</feature>
<organism evidence="2 3">
    <name type="scientific">Sphingobium xenophagum</name>
    <dbReference type="NCBI Taxonomy" id="121428"/>
    <lineage>
        <taxon>Bacteria</taxon>
        <taxon>Pseudomonadati</taxon>
        <taxon>Pseudomonadota</taxon>
        <taxon>Alphaproteobacteria</taxon>
        <taxon>Sphingomonadales</taxon>
        <taxon>Sphingomonadaceae</taxon>
        <taxon>Sphingobium</taxon>
    </lineage>
</organism>
<dbReference type="EMBL" id="CP022745">
    <property type="protein sequence ID" value="ASY45336.1"/>
    <property type="molecule type" value="Genomic_DNA"/>
</dbReference>
<dbReference type="RefSeq" id="WP_095687118.1">
    <property type="nucleotide sequence ID" value="NZ_CP022745.1"/>
</dbReference>
<accession>A0A249MVF9</accession>
<dbReference type="AlphaFoldDB" id="A0A249MVF9"/>
<sequence>MNDMSAVIVPKSDQINAEDFLAGPQVFAIADVSISPGTEQPVSIKLDGEKRVWRPCKSMSRVLVSAWGPDARQYLGRSVRLFCDPNVTWGGMKVGGIRISHMSHIERDMVIALTATKGKKVMATIKPLVIEQAKPAADGAANWANEHIARLGQIDTPEALAAHIEAGAKSVAKLEATRPDLHTKVMEAYEIRRDMLTPLEGKPESETGEGFTDDADFPA</sequence>
<dbReference type="Proteomes" id="UP000217141">
    <property type="component" value="Chromosome I"/>
</dbReference>